<dbReference type="EMBL" id="CP007590">
    <property type="protein sequence ID" value="AMW25969.1"/>
    <property type="molecule type" value="Genomic_DNA"/>
</dbReference>
<dbReference type="AlphaFoldDB" id="A0A8D4A222"/>
<evidence type="ECO:0000256" key="1">
    <source>
        <dbReference type="SAM" id="Phobius"/>
    </source>
</evidence>
<keyword evidence="1" id="KW-1133">Transmembrane helix</keyword>
<dbReference type="Proteomes" id="UP000076372">
    <property type="component" value="Chromosome"/>
</dbReference>
<gene>
    <name evidence="2" type="ORF">BC94_0740</name>
</gene>
<keyword evidence="1" id="KW-0472">Membrane</keyword>
<proteinExistence type="predicted"/>
<reference evidence="2 3" key="1">
    <citation type="submission" date="2014-04" db="EMBL/GenBank/DDBJ databases">
        <title>Complete genome sequence of Mycoplasma bovis attenuated strain P150.</title>
        <authorList>
            <person name="Qi J."/>
            <person name="Guo A."/>
        </authorList>
    </citation>
    <scope>NUCLEOTIDE SEQUENCE [LARGE SCALE GENOMIC DNA]</scope>
    <source>
        <strain evidence="2 3">HB0801-P150</strain>
    </source>
</reference>
<protein>
    <submittedName>
        <fullName evidence="2">Uncharacterized protein</fullName>
    </submittedName>
</protein>
<keyword evidence="1" id="KW-0812">Transmembrane</keyword>
<sequence>MSSISGITVTVVVDVWILPCDSVTGTLWTLCTPDSNLNFEYAFSPFIEKTICENPPALALFVDRIFNLNPSSSANLLYILNRSPANILASSPPAAPRISTMIFLSSFSSCGKIKILSFSSNSSNLREFSSIIILANSTSSSLFDSSINLACSTSFKRFSYVINFSEISLILAISLFIAEYSFMLLITAGSSTFFNNSK</sequence>
<evidence type="ECO:0000313" key="2">
    <source>
        <dbReference type="EMBL" id="AMW25969.1"/>
    </source>
</evidence>
<name>A0A8D4A222_MYCBV</name>
<evidence type="ECO:0000313" key="3">
    <source>
        <dbReference type="Proteomes" id="UP000076372"/>
    </source>
</evidence>
<organism evidence="2 3">
    <name type="scientific">Mycoplasmopsis bovis</name>
    <name type="common">Mycoplasma bovis</name>
    <dbReference type="NCBI Taxonomy" id="28903"/>
    <lineage>
        <taxon>Bacteria</taxon>
        <taxon>Bacillati</taxon>
        <taxon>Mycoplasmatota</taxon>
        <taxon>Mycoplasmoidales</taxon>
        <taxon>Metamycoplasmataceae</taxon>
        <taxon>Mycoplasmopsis</taxon>
    </lineage>
</organism>
<accession>A0A8D4A222</accession>
<feature type="transmembrane region" description="Helical" evidence="1">
    <location>
        <begin position="167"/>
        <end position="188"/>
    </location>
</feature>